<evidence type="ECO:0000256" key="1">
    <source>
        <dbReference type="SAM" id="SignalP"/>
    </source>
</evidence>
<evidence type="ECO:0000313" key="3">
    <source>
        <dbReference type="Proteomes" id="UP001464555"/>
    </source>
</evidence>
<accession>A0ABU9HWL0</accession>
<name>A0ABU9HWL0_9FLAO</name>
<keyword evidence="3" id="KW-1185">Reference proteome</keyword>
<evidence type="ECO:0000313" key="2">
    <source>
        <dbReference type="EMBL" id="MEL1244285.1"/>
    </source>
</evidence>
<organism evidence="2 3">
    <name type="scientific">Flavobacterium arundinis</name>
    <dbReference type="NCBI Taxonomy" id="3139143"/>
    <lineage>
        <taxon>Bacteria</taxon>
        <taxon>Pseudomonadati</taxon>
        <taxon>Bacteroidota</taxon>
        <taxon>Flavobacteriia</taxon>
        <taxon>Flavobacteriales</taxon>
        <taxon>Flavobacteriaceae</taxon>
        <taxon>Flavobacterium</taxon>
    </lineage>
</organism>
<comment type="caution">
    <text evidence="2">The sequence shown here is derived from an EMBL/GenBank/DDBJ whole genome shotgun (WGS) entry which is preliminary data.</text>
</comment>
<dbReference type="RefSeq" id="WP_341696603.1">
    <property type="nucleotide sequence ID" value="NZ_JBBYHR010000004.1"/>
</dbReference>
<dbReference type="EMBL" id="JBBYHR010000004">
    <property type="protein sequence ID" value="MEL1244285.1"/>
    <property type="molecule type" value="Genomic_DNA"/>
</dbReference>
<sequence length="414" mass="46045">MKKALFILLSLISALSLAAQELNPLANTVYKFGDKKAVTAKNTTSECSLQHILFNADSTFYSTTRCNRIETLASGRYVLNKETLVLSFANTVVLKSFDTGLGHNIYTDTLVKPSTLTVKAFTKKKQLQFKDSQNLLIPSGENYDNQLAGITEDNRIVRLDRATKSNITVFEGTDFSAKYDSIIIQRGLDKLNGEMALDYFDEENKISGSINGGYYEGNVHYSPDGLFKIFVFTGDSCGAHCSNIFESYVQFASGKVSDDVGFADILSLEKYDKDTYISIDSSWSGGTIGGNTLSLSLFSIENNSLTFHPLIYAAEAEPALQRFVDYQQPQFSIFSPWWASDLGKIEYDSALHKVNYSYMDSGSDPESLAKYIPEDKLHFKSDEGLLVTGEFTIENGELTDFKEVYKIQKVPSGE</sequence>
<feature type="signal peptide" evidence="1">
    <location>
        <begin position="1"/>
        <end position="18"/>
    </location>
</feature>
<dbReference type="Proteomes" id="UP001464555">
    <property type="component" value="Unassembled WGS sequence"/>
</dbReference>
<proteinExistence type="predicted"/>
<gene>
    <name evidence="2" type="ORF">AAEO56_08450</name>
</gene>
<protein>
    <submittedName>
        <fullName evidence="2">Uncharacterized protein</fullName>
    </submittedName>
</protein>
<keyword evidence="1" id="KW-0732">Signal</keyword>
<feature type="chain" id="PRO_5047103386" evidence="1">
    <location>
        <begin position="19"/>
        <end position="414"/>
    </location>
</feature>
<reference evidence="2 3" key="1">
    <citation type="submission" date="2024-04" db="EMBL/GenBank/DDBJ databases">
        <title>Flavobacterium sp. DGU11 16S ribosomal RNA gene Genome sequencing and assembly.</title>
        <authorList>
            <person name="Park S."/>
        </authorList>
    </citation>
    <scope>NUCLEOTIDE SEQUENCE [LARGE SCALE GENOMIC DNA]</scope>
    <source>
        <strain evidence="2 3">DGU11</strain>
    </source>
</reference>